<accession>A0A857JB44</accession>
<keyword evidence="5 10" id="KW-0813">Transport</keyword>
<evidence type="ECO:0000256" key="7">
    <source>
        <dbReference type="ARBA" id="ARBA00022764"/>
    </source>
</evidence>
<keyword evidence="12" id="KW-1185">Reference proteome</keyword>
<comment type="function">
    <text evidence="10">Participates in the translocation of lipoproteins from the inner membrane to the outer membrane. Only forms a complex with a lipoprotein if the residue after the N-terminal Cys is not an aspartate (The Asp acts as a targeting signal to indicate that the lipoprotein should stay in the inner membrane).</text>
</comment>
<evidence type="ECO:0000256" key="2">
    <source>
        <dbReference type="ARBA" id="ARBA00007615"/>
    </source>
</evidence>
<keyword evidence="9 10" id="KW-0143">Chaperone</keyword>
<dbReference type="InterPro" id="IPR029046">
    <property type="entry name" value="LolA/LolB/LppX"/>
</dbReference>
<dbReference type="GO" id="GO:0044874">
    <property type="term" value="P:lipoprotein localization to outer membrane"/>
    <property type="evidence" value="ECO:0007669"/>
    <property type="project" value="UniProtKB-UniRule"/>
</dbReference>
<dbReference type="Pfam" id="PF03548">
    <property type="entry name" value="LolA"/>
    <property type="match status" value="1"/>
</dbReference>
<evidence type="ECO:0000256" key="4">
    <source>
        <dbReference type="ARBA" id="ARBA00014035"/>
    </source>
</evidence>
<dbReference type="InterPro" id="IPR018323">
    <property type="entry name" value="OM_lipoprot_carrier_LolA_Pbac"/>
</dbReference>
<dbReference type="CDD" id="cd16325">
    <property type="entry name" value="LolA"/>
    <property type="match status" value="1"/>
</dbReference>
<comment type="subcellular location">
    <subcellularLocation>
        <location evidence="1 10">Periplasm</location>
    </subcellularLocation>
</comment>
<reference evidence="11 12" key="1">
    <citation type="submission" date="2020-01" db="EMBL/GenBank/DDBJ databases">
        <title>Genome sequencing of strain KACC 21265.</title>
        <authorList>
            <person name="Heo J."/>
            <person name="Kim S.-J."/>
            <person name="Kim J.-S."/>
            <person name="Hong S.-B."/>
            <person name="Kwon S.-W."/>
        </authorList>
    </citation>
    <scope>NUCLEOTIDE SEQUENCE [LARGE SCALE GENOMIC DNA]</scope>
    <source>
        <strain evidence="11 12">KACC 21265</strain>
    </source>
</reference>
<dbReference type="EMBL" id="CP047650">
    <property type="protein sequence ID" value="QHJ00280.1"/>
    <property type="molecule type" value="Genomic_DNA"/>
</dbReference>
<dbReference type="RefSeq" id="WP_160554090.1">
    <property type="nucleotide sequence ID" value="NZ_CP047650.1"/>
</dbReference>
<dbReference type="PANTHER" id="PTHR35869">
    <property type="entry name" value="OUTER-MEMBRANE LIPOPROTEIN CARRIER PROTEIN"/>
    <property type="match status" value="1"/>
</dbReference>
<dbReference type="PANTHER" id="PTHR35869:SF1">
    <property type="entry name" value="OUTER-MEMBRANE LIPOPROTEIN CARRIER PROTEIN"/>
    <property type="match status" value="1"/>
</dbReference>
<evidence type="ECO:0000256" key="10">
    <source>
        <dbReference type="HAMAP-Rule" id="MF_00240"/>
    </source>
</evidence>
<dbReference type="GO" id="GO:0042597">
    <property type="term" value="C:periplasmic space"/>
    <property type="evidence" value="ECO:0007669"/>
    <property type="project" value="UniProtKB-SubCell"/>
</dbReference>
<name>A0A857JB44_9BURK</name>
<gene>
    <name evidence="10 11" type="primary">lolA</name>
    <name evidence="11" type="ORF">GT347_21225</name>
</gene>
<sequence precursor="true">MSSRISFLSRQGLVLAAALALSPAWADGLSSLENFMRTAKSGRADFTQVVSAPAREGETPRTKRSEGTFEFQRPGRFRFVYTKPFAQTLVADGRSLSLYDVDLQQVTVRDQAQALGSTPAAIVASSSDIKALEKDFTLAAEPDREGLQWVLATPRSKDVQLQSVRVGLRGDQLAELDILDSFGQRSVLKFSNVQANASLPASTFNFTPPAGVSVVKQ</sequence>
<dbReference type="AlphaFoldDB" id="A0A857JB44"/>
<keyword evidence="7 10" id="KW-0574">Periplasm</keyword>
<evidence type="ECO:0000256" key="1">
    <source>
        <dbReference type="ARBA" id="ARBA00004418"/>
    </source>
</evidence>
<keyword evidence="11" id="KW-0449">Lipoprotein</keyword>
<dbReference type="Proteomes" id="UP000464787">
    <property type="component" value="Chromosome"/>
</dbReference>
<evidence type="ECO:0000256" key="5">
    <source>
        <dbReference type="ARBA" id="ARBA00022448"/>
    </source>
</evidence>
<dbReference type="NCBIfam" id="TIGR00547">
    <property type="entry name" value="lolA"/>
    <property type="match status" value="1"/>
</dbReference>
<keyword evidence="8 10" id="KW-0653">Protein transport</keyword>
<evidence type="ECO:0000256" key="6">
    <source>
        <dbReference type="ARBA" id="ARBA00022729"/>
    </source>
</evidence>
<feature type="signal peptide" evidence="10">
    <location>
        <begin position="1"/>
        <end position="26"/>
    </location>
</feature>
<dbReference type="SUPFAM" id="SSF89392">
    <property type="entry name" value="Prokaryotic lipoproteins and lipoprotein localization factors"/>
    <property type="match status" value="1"/>
</dbReference>
<evidence type="ECO:0000313" key="11">
    <source>
        <dbReference type="EMBL" id="QHJ00280.1"/>
    </source>
</evidence>
<evidence type="ECO:0000313" key="12">
    <source>
        <dbReference type="Proteomes" id="UP000464787"/>
    </source>
</evidence>
<dbReference type="GO" id="GO:0042953">
    <property type="term" value="P:lipoprotein transport"/>
    <property type="evidence" value="ECO:0007669"/>
    <property type="project" value="InterPro"/>
</dbReference>
<proteinExistence type="inferred from homology"/>
<feature type="chain" id="PRO_5033194816" description="Outer-membrane lipoprotein carrier protein" evidence="10">
    <location>
        <begin position="27"/>
        <end position="217"/>
    </location>
</feature>
<evidence type="ECO:0000256" key="8">
    <source>
        <dbReference type="ARBA" id="ARBA00022927"/>
    </source>
</evidence>
<protein>
    <recommendedName>
        <fullName evidence="4 10">Outer-membrane lipoprotein carrier protein</fullName>
    </recommendedName>
</protein>
<keyword evidence="6 10" id="KW-0732">Signal</keyword>
<dbReference type="KEGG" id="xyk:GT347_21225"/>
<comment type="similarity">
    <text evidence="2 10">Belongs to the LolA family.</text>
</comment>
<comment type="subunit">
    <text evidence="3 10">Monomer.</text>
</comment>
<organism evidence="11 12">
    <name type="scientific">Xylophilus rhododendri</name>
    <dbReference type="NCBI Taxonomy" id="2697032"/>
    <lineage>
        <taxon>Bacteria</taxon>
        <taxon>Pseudomonadati</taxon>
        <taxon>Pseudomonadota</taxon>
        <taxon>Betaproteobacteria</taxon>
        <taxon>Burkholderiales</taxon>
        <taxon>Xylophilus</taxon>
    </lineage>
</organism>
<dbReference type="HAMAP" id="MF_00240">
    <property type="entry name" value="LolA"/>
    <property type="match status" value="1"/>
</dbReference>
<evidence type="ECO:0000256" key="9">
    <source>
        <dbReference type="ARBA" id="ARBA00023186"/>
    </source>
</evidence>
<dbReference type="Gene3D" id="2.50.20.10">
    <property type="entry name" value="Lipoprotein localisation LolA/LolB/LppX"/>
    <property type="match status" value="1"/>
</dbReference>
<evidence type="ECO:0000256" key="3">
    <source>
        <dbReference type="ARBA" id="ARBA00011245"/>
    </source>
</evidence>
<dbReference type="InterPro" id="IPR004564">
    <property type="entry name" value="OM_lipoprot_carrier_LolA-like"/>
</dbReference>